<protein>
    <submittedName>
        <fullName evidence="1">Uncharacterized protein</fullName>
    </submittedName>
</protein>
<dbReference type="AlphaFoldDB" id="A0A7V3N4R1"/>
<organism evidence="1">
    <name type="scientific">candidate division CPR3 bacterium</name>
    <dbReference type="NCBI Taxonomy" id="2268181"/>
    <lineage>
        <taxon>Bacteria</taxon>
        <taxon>Bacteria division CPR3</taxon>
    </lineage>
</organism>
<gene>
    <name evidence="1" type="ORF">ENV41_03650</name>
</gene>
<evidence type="ECO:0000313" key="1">
    <source>
        <dbReference type="EMBL" id="HFZ09209.1"/>
    </source>
</evidence>
<sequence>MGNYGIKISKEGYDVKTATPSQLIYSSKWSNFKIYTTLDCTVTLTGTQQEGTNTVANPLPYPPVFFPYVQSSTIPNKWRPALMGGSVSMPDDYNWGGVAVFYNLNQNLFDCYISHIGTGTRTFTFKIILFVDQFSGTPQTLPSIDNFGIKIAKEGVSVLTAKDSELSMTSKYSNLTVALSNSVSVTDRGDITHNLGYVPIYLVWFNPTGDSVYGDAYFITPTSGIFNGTVRHIEVWADSSKLYFSTEDSVNPNTFKYLIFYEKIV</sequence>
<dbReference type="EMBL" id="DTGG01000118">
    <property type="protein sequence ID" value="HFZ09209.1"/>
    <property type="molecule type" value="Genomic_DNA"/>
</dbReference>
<proteinExistence type="predicted"/>
<accession>A0A7V3N4R1</accession>
<name>A0A7V3N4R1_UNCC3</name>
<reference evidence="1" key="1">
    <citation type="journal article" date="2020" name="mSystems">
        <title>Genome- and Community-Level Interaction Insights into Carbon Utilization and Element Cycling Functions of Hydrothermarchaeota in Hydrothermal Sediment.</title>
        <authorList>
            <person name="Zhou Z."/>
            <person name="Liu Y."/>
            <person name="Xu W."/>
            <person name="Pan J."/>
            <person name="Luo Z.H."/>
            <person name="Li M."/>
        </authorList>
    </citation>
    <scope>NUCLEOTIDE SEQUENCE [LARGE SCALE GENOMIC DNA]</scope>
    <source>
        <strain evidence="1">SpSt-757</strain>
    </source>
</reference>
<comment type="caution">
    <text evidence="1">The sequence shown here is derived from an EMBL/GenBank/DDBJ whole genome shotgun (WGS) entry which is preliminary data.</text>
</comment>